<keyword evidence="2" id="KW-0472">Membrane</keyword>
<reference evidence="3" key="1">
    <citation type="journal article" date="2020" name="Stud. Mycol.">
        <title>101 Dothideomycetes genomes: a test case for predicting lifestyles and emergence of pathogens.</title>
        <authorList>
            <person name="Haridas S."/>
            <person name="Albert R."/>
            <person name="Binder M."/>
            <person name="Bloem J."/>
            <person name="Labutti K."/>
            <person name="Salamov A."/>
            <person name="Andreopoulos B."/>
            <person name="Baker S."/>
            <person name="Barry K."/>
            <person name="Bills G."/>
            <person name="Bluhm B."/>
            <person name="Cannon C."/>
            <person name="Castanera R."/>
            <person name="Culley D."/>
            <person name="Daum C."/>
            <person name="Ezra D."/>
            <person name="Gonzalez J."/>
            <person name="Henrissat B."/>
            <person name="Kuo A."/>
            <person name="Liang C."/>
            <person name="Lipzen A."/>
            <person name="Lutzoni F."/>
            <person name="Magnuson J."/>
            <person name="Mondo S."/>
            <person name="Nolan M."/>
            <person name="Ohm R."/>
            <person name="Pangilinan J."/>
            <person name="Park H.-J."/>
            <person name="Ramirez L."/>
            <person name="Alfaro M."/>
            <person name="Sun H."/>
            <person name="Tritt A."/>
            <person name="Yoshinaga Y."/>
            <person name="Zwiers L.-H."/>
            <person name="Turgeon B."/>
            <person name="Goodwin S."/>
            <person name="Spatafora J."/>
            <person name="Crous P."/>
            <person name="Grigoriev I."/>
        </authorList>
    </citation>
    <scope>NUCLEOTIDE SEQUENCE</scope>
    <source>
        <strain evidence="3">CBS 115976</strain>
    </source>
</reference>
<keyword evidence="2" id="KW-1133">Transmembrane helix</keyword>
<accession>A0A6A6UJ39</accession>
<sequence length="930" mass="103259">MWVLLLCVVQILAESTYNNQTSNANSASNRQVSTVTGPFEKIDHPDPPEFSWEDFVKKHSAEEAESKKRAPPRTRYPDNSPTETWTYHMQLPPEATNYITITSTITTKSIGPSITAFAERTTANDNGNSCVQSWKLYYQSHVHYTLSSRMRADLINYGVTPDYRSFADYKLASSTLMSPYVSIKQTSSAYVKPMPKQCDGLPRVTLLSEKIIPVTRLVSQERYYTRNDNNTRLPNKLWYLEPKERSPNQPGDPPHCLIETSQCAAQWGSFKAFMRAWKLDSAEYTEYFRYSWEKTSEISKSLWPPFGFNITMADVENIMKVPNEVTWTGDYDGDRMAMEILNPLGSFQFGRCPEPVDDMRLWYNWMLTMPVEREKTSNISRDELLHGTPAQAAKIMRRAFGCAMEADVAVLHYFGQSQLNATARNLCENDGAGTARDRNSTTSVVRSMIRTVNKITFPEYTILGHLGETVTALPKSVITGAWTVTSPSVLVAIQAVTLHHEFQWPRPILSRDIVLQVKPEDVRTYVVQDSIISLRSLHFADLNGPVPASAYMGAVSLDYRNAAKNYDLDPDTTVTDGSYFPWIALPTRITEAFPELTDCNFKIDDPMSDDWHRYPAIKDPPLDIIASRLDDDGKMLSEFNGSPPTPGAAPTPKHAPDTLNNNFVQGQKTANAAMPSLGPMPAGFPDSGLQDPGPRAQDQQHKQDKNNELGEKGAPFEGPMALDGLTITPKPAENKADGSFEVVGQSFMFRLRPGDTAVVASQTFSMNQEGILYKGASSIAALSTAVRKLSPPQSFSVGDMTLVRINDHDPNDRLGANDSPGAKGSYYKVIISSSTAQLTPGLNAITMGSRTVSLNNHGVVFDAGRPITTVPIETAGGPEEFDNDIPVNEMPRGEALKSPKKKSDAYKTTMPGLFNVVAFMIFFVLRVWSI</sequence>
<dbReference type="OrthoDB" id="3944128at2759"/>
<keyword evidence="4" id="KW-1185">Reference proteome</keyword>
<dbReference type="Proteomes" id="UP000799302">
    <property type="component" value="Unassembled WGS sequence"/>
</dbReference>
<organism evidence="3 4">
    <name type="scientific">Microthyrium microscopicum</name>
    <dbReference type="NCBI Taxonomy" id="703497"/>
    <lineage>
        <taxon>Eukaryota</taxon>
        <taxon>Fungi</taxon>
        <taxon>Dikarya</taxon>
        <taxon>Ascomycota</taxon>
        <taxon>Pezizomycotina</taxon>
        <taxon>Dothideomycetes</taxon>
        <taxon>Dothideomycetes incertae sedis</taxon>
        <taxon>Microthyriales</taxon>
        <taxon>Microthyriaceae</taxon>
        <taxon>Microthyrium</taxon>
    </lineage>
</organism>
<dbReference type="EMBL" id="MU004233">
    <property type="protein sequence ID" value="KAF2671493.1"/>
    <property type="molecule type" value="Genomic_DNA"/>
</dbReference>
<evidence type="ECO:0000256" key="1">
    <source>
        <dbReference type="SAM" id="MobiDB-lite"/>
    </source>
</evidence>
<protein>
    <submittedName>
        <fullName evidence="3">Uncharacterized protein</fullName>
    </submittedName>
</protein>
<feature type="transmembrane region" description="Helical" evidence="2">
    <location>
        <begin position="910"/>
        <end position="928"/>
    </location>
</feature>
<dbReference type="AlphaFoldDB" id="A0A6A6UJ39"/>
<keyword evidence="2" id="KW-0812">Transmembrane</keyword>
<evidence type="ECO:0000313" key="3">
    <source>
        <dbReference type="EMBL" id="KAF2671493.1"/>
    </source>
</evidence>
<feature type="compositionally biased region" description="Polar residues" evidence="1">
    <location>
        <begin position="658"/>
        <end position="670"/>
    </location>
</feature>
<feature type="region of interest" description="Disordered" evidence="1">
    <location>
        <begin position="633"/>
        <end position="719"/>
    </location>
</feature>
<name>A0A6A6UJ39_9PEZI</name>
<feature type="region of interest" description="Disordered" evidence="1">
    <location>
        <begin position="61"/>
        <end position="81"/>
    </location>
</feature>
<evidence type="ECO:0000313" key="4">
    <source>
        <dbReference type="Proteomes" id="UP000799302"/>
    </source>
</evidence>
<evidence type="ECO:0000256" key="2">
    <source>
        <dbReference type="SAM" id="Phobius"/>
    </source>
</evidence>
<proteinExistence type="predicted"/>
<feature type="compositionally biased region" description="Basic and acidic residues" evidence="1">
    <location>
        <begin position="698"/>
        <end position="711"/>
    </location>
</feature>
<gene>
    <name evidence="3" type="ORF">BT63DRAFT_477968</name>
</gene>